<dbReference type="PANTHER" id="PTHR48080:SF2">
    <property type="entry name" value="D-GALACTONATE DEHYDRATASE"/>
    <property type="match status" value="1"/>
</dbReference>
<evidence type="ECO:0000313" key="4">
    <source>
        <dbReference type="Proteomes" id="UP000192903"/>
    </source>
</evidence>
<dbReference type="SFLD" id="SFLDG00179">
    <property type="entry name" value="mandelate_racemase"/>
    <property type="match status" value="1"/>
</dbReference>
<dbReference type="InterPro" id="IPR013342">
    <property type="entry name" value="Mandelate_racemase_C"/>
</dbReference>
<evidence type="ECO:0000313" key="3">
    <source>
        <dbReference type="EMBL" id="SMF23338.1"/>
    </source>
</evidence>
<evidence type="ECO:0000256" key="1">
    <source>
        <dbReference type="ARBA" id="ARBA00023239"/>
    </source>
</evidence>
<sequence length="387" mass="42316">MAFAAAPTTGDDHRFTIRLVECMVFRVPIDTPVVTSFGSMTNRPALFIRVVDDEGAEGWGEVWCNFPSVGAEHRARLIDATLAPFLIGQPFDHPVQAFERLTTATEVLAIQCGEPGTFAQAVGGLDIAIWDLLARRAEMPLHLFLGGKRRRAVPAYASGINPDGCEVTAAAKREEGYRRFKLKVGFGREHDIGNLRRLRDLLGADTEIMVDANQAWSFDEAWRMSEALSAFSPVWLEEPMRADTPLEDWTRFAASTPLPVALGENLRGAEAFARMVRHGGIRYLQPDVGKWGGLSACLPVARDAISQDVTYCPHWLGGGIGLIASLHLLAAVGGPGMLEVDANPNELKDRFILNYPPVIDGDMLIPPGSGIGVLPDLAALRRYRVDY</sequence>
<proteinExistence type="predicted"/>
<dbReference type="Pfam" id="PF13378">
    <property type="entry name" value="MR_MLE_C"/>
    <property type="match status" value="1"/>
</dbReference>
<keyword evidence="4" id="KW-1185">Reference proteome</keyword>
<dbReference type="InterPro" id="IPR034593">
    <property type="entry name" value="DgoD-like"/>
</dbReference>
<gene>
    <name evidence="3" type="ORF">SAMN02982989_0061</name>
</gene>
<dbReference type="SUPFAM" id="SSF54826">
    <property type="entry name" value="Enolase N-terminal domain-like"/>
    <property type="match status" value="1"/>
</dbReference>
<accession>A0A1X7DX51</accession>
<dbReference type="Gene3D" id="3.20.20.120">
    <property type="entry name" value="Enolase-like C-terminal domain"/>
    <property type="match status" value="1"/>
</dbReference>
<dbReference type="Proteomes" id="UP000192903">
    <property type="component" value="Unassembled WGS sequence"/>
</dbReference>
<dbReference type="STRING" id="464029.SAMN02982989_0061"/>
<organism evidence="3 4">
    <name type="scientific">Xaviernesmea oryzae</name>
    <dbReference type="NCBI Taxonomy" id="464029"/>
    <lineage>
        <taxon>Bacteria</taxon>
        <taxon>Pseudomonadati</taxon>
        <taxon>Pseudomonadota</taxon>
        <taxon>Alphaproteobacteria</taxon>
        <taxon>Hyphomicrobiales</taxon>
        <taxon>Rhizobiaceae</taxon>
        <taxon>Rhizobium/Agrobacterium group</taxon>
        <taxon>Xaviernesmea</taxon>
    </lineage>
</organism>
<dbReference type="GO" id="GO:0009063">
    <property type="term" value="P:amino acid catabolic process"/>
    <property type="evidence" value="ECO:0007669"/>
    <property type="project" value="InterPro"/>
</dbReference>
<dbReference type="Gene3D" id="3.30.390.10">
    <property type="entry name" value="Enolase-like, N-terminal domain"/>
    <property type="match status" value="1"/>
</dbReference>
<dbReference type="PANTHER" id="PTHR48080">
    <property type="entry name" value="D-GALACTONATE DEHYDRATASE-RELATED"/>
    <property type="match status" value="1"/>
</dbReference>
<dbReference type="InterPro" id="IPR036849">
    <property type="entry name" value="Enolase-like_C_sf"/>
</dbReference>
<dbReference type="OrthoDB" id="9802699at2"/>
<dbReference type="RefSeq" id="WP_085421360.1">
    <property type="nucleotide sequence ID" value="NZ_FXAF01000004.1"/>
</dbReference>
<feature type="domain" description="Mandelate racemase/muconate lactonizing enzyme C-terminal" evidence="2">
    <location>
        <begin position="162"/>
        <end position="259"/>
    </location>
</feature>
<dbReference type="InterPro" id="IPR029065">
    <property type="entry name" value="Enolase_C-like"/>
</dbReference>
<dbReference type="PROSITE" id="PS00909">
    <property type="entry name" value="MR_MLE_2"/>
    <property type="match status" value="1"/>
</dbReference>
<reference evidence="4" key="1">
    <citation type="submission" date="2017-04" db="EMBL/GenBank/DDBJ databases">
        <authorList>
            <person name="Varghese N."/>
            <person name="Submissions S."/>
        </authorList>
    </citation>
    <scope>NUCLEOTIDE SEQUENCE [LARGE SCALE GENOMIC DNA]</scope>
    <source>
        <strain evidence="4">B4P</strain>
    </source>
</reference>
<protein>
    <submittedName>
        <fullName evidence="3">L-alanine-DL-glutamate epimerase</fullName>
    </submittedName>
</protein>
<dbReference type="AlphaFoldDB" id="A0A1X7DX51"/>
<dbReference type="InterPro" id="IPR013341">
    <property type="entry name" value="Mandelate_racemase_N_dom"/>
</dbReference>
<evidence type="ECO:0000259" key="2">
    <source>
        <dbReference type="SMART" id="SM00922"/>
    </source>
</evidence>
<dbReference type="InterPro" id="IPR018110">
    <property type="entry name" value="Mandel_Rmase/mucon_lact_enz_CS"/>
</dbReference>
<dbReference type="CDD" id="cd03316">
    <property type="entry name" value="MR_like"/>
    <property type="match status" value="1"/>
</dbReference>
<dbReference type="SFLD" id="SFLDS00001">
    <property type="entry name" value="Enolase"/>
    <property type="match status" value="1"/>
</dbReference>
<dbReference type="GO" id="GO:0000287">
    <property type="term" value="F:magnesium ion binding"/>
    <property type="evidence" value="ECO:0007669"/>
    <property type="project" value="UniProtKB-ARBA"/>
</dbReference>
<dbReference type="SMART" id="SM00922">
    <property type="entry name" value="MR_MLE"/>
    <property type="match status" value="1"/>
</dbReference>
<dbReference type="InterPro" id="IPR029017">
    <property type="entry name" value="Enolase-like_N"/>
</dbReference>
<keyword evidence="1" id="KW-0456">Lyase</keyword>
<dbReference type="EMBL" id="FXAF01000004">
    <property type="protein sequence ID" value="SMF23338.1"/>
    <property type="molecule type" value="Genomic_DNA"/>
</dbReference>
<dbReference type="Pfam" id="PF02746">
    <property type="entry name" value="MR_MLE_N"/>
    <property type="match status" value="1"/>
</dbReference>
<name>A0A1X7DX51_9HYPH</name>
<dbReference type="GO" id="GO:0016829">
    <property type="term" value="F:lyase activity"/>
    <property type="evidence" value="ECO:0007669"/>
    <property type="project" value="UniProtKB-KW"/>
</dbReference>
<dbReference type="SUPFAM" id="SSF51604">
    <property type="entry name" value="Enolase C-terminal domain-like"/>
    <property type="match status" value="1"/>
</dbReference>